<dbReference type="Proteomes" id="UP000813463">
    <property type="component" value="Chromosome 3"/>
</dbReference>
<reference evidence="2" key="1">
    <citation type="journal article" date="2021" name="Nat. Commun.">
        <title>Genomic analyses provide insights into spinach domestication and the genetic basis of agronomic traits.</title>
        <authorList>
            <person name="Cai X."/>
            <person name="Sun X."/>
            <person name="Xu C."/>
            <person name="Sun H."/>
            <person name="Wang X."/>
            <person name="Ge C."/>
            <person name="Zhang Z."/>
            <person name="Wang Q."/>
            <person name="Fei Z."/>
            <person name="Jiao C."/>
            <person name="Wang Q."/>
        </authorList>
    </citation>
    <scope>NUCLEOTIDE SEQUENCE [LARGE SCALE GENOMIC DNA]</scope>
    <source>
        <strain evidence="2">cv. Varoflay</strain>
    </source>
</reference>
<evidence type="ECO:0000313" key="3">
    <source>
        <dbReference type="RefSeq" id="XP_056694555.1"/>
    </source>
</evidence>
<sequence>MFFLVQPYFILSQAAFTSPPHPNPWNFFPLFAIQALAMSIEDNSTNIRCGFPVTKKTYLINYTIVFMVVLSYTLVYSRLHGDSLVTAATSGKLEHFNGVFTVVISYTLVFPTSWNIPVS</sequence>
<evidence type="ECO:0000256" key="1">
    <source>
        <dbReference type="SAM" id="Phobius"/>
    </source>
</evidence>
<gene>
    <name evidence="3" type="primary">LOC130469356</name>
</gene>
<dbReference type="GeneID" id="130469356"/>
<evidence type="ECO:0008006" key="4">
    <source>
        <dbReference type="Google" id="ProtNLM"/>
    </source>
</evidence>
<feature type="transmembrane region" description="Helical" evidence="1">
    <location>
        <begin position="96"/>
        <end position="116"/>
    </location>
</feature>
<name>A0ABM3RG14_SPIOL</name>
<keyword evidence="1" id="KW-1133">Transmembrane helix</keyword>
<organism evidence="2 3">
    <name type="scientific">Spinacia oleracea</name>
    <name type="common">Spinach</name>
    <dbReference type="NCBI Taxonomy" id="3562"/>
    <lineage>
        <taxon>Eukaryota</taxon>
        <taxon>Viridiplantae</taxon>
        <taxon>Streptophyta</taxon>
        <taxon>Embryophyta</taxon>
        <taxon>Tracheophyta</taxon>
        <taxon>Spermatophyta</taxon>
        <taxon>Magnoliopsida</taxon>
        <taxon>eudicotyledons</taxon>
        <taxon>Gunneridae</taxon>
        <taxon>Pentapetalae</taxon>
        <taxon>Caryophyllales</taxon>
        <taxon>Chenopodiaceae</taxon>
        <taxon>Chenopodioideae</taxon>
        <taxon>Anserineae</taxon>
        <taxon>Spinacia</taxon>
    </lineage>
</organism>
<protein>
    <recommendedName>
        <fullName evidence="4">Amino acid transporter transmembrane domain-containing protein</fullName>
    </recommendedName>
</protein>
<feature type="transmembrane region" description="Helical" evidence="1">
    <location>
        <begin position="58"/>
        <end position="75"/>
    </location>
</feature>
<accession>A0ABM3RG14</accession>
<keyword evidence="2" id="KW-1185">Reference proteome</keyword>
<keyword evidence="1" id="KW-0812">Transmembrane</keyword>
<keyword evidence="1" id="KW-0472">Membrane</keyword>
<reference evidence="3" key="2">
    <citation type="submission" date="2025-08" db="UniProtKB">
        <authorList>
            <consortium name="RefSeq"/>
        </authorList>
    </citation>
    <scope>IDENTIFICATION</scope>
    <source>
        <tissue evidence="3">Leaf</tissue>
    </source>
</reference>
<dbReference type="RefSeq" id="XP_056694555.1">
    <property type="nucleotide sequence ID" value="XM_056838577.1"/>
</dbReference>
<evidence type="ECO:0000313" key="2">
    <source>
        <dbReference type="Proteomes" id="UP000813463"/>
    </source>
</evidence>
<proteinExistence type="predicted"/>